<feature type="compositionally biased region" description="Basic and acidic residues" evidence="1">
    <location>
        <begin position="131"/>
        <end position="146"/>
    </location>
</feature>
<name>A0A074XQ02_9PEZI</name>
<evidence type="ECO:0000313" key="2">
    <source>
        <dbReference type="EMBL" id="KEQ76656.1"/>
    </source>
</evidence>
<dbReference type="RefSeq" id="XP_013431017.1">
    <property type="nucleotide sequence ID" value="XM_013575563.1"/>
</dbReference>
<sequence>MATNPNLLFAMQSIASKASVSTLSTATTTLATPLAPHRVALARTKDPRHGCINGIKISTCKMCAGHVSRTKLACTGCKGNGFSGARCSACAIGAVIALRAMIKEVAAAARAEEEKKAEVPDKEETREEEALEVKDTAETKDENAEN</sequence>
<evidence type="ECO:0000256" key="1">
    <source>
        <dbReference type="SAM" id="MobiDB-lite"/>
    </source>
</evidence>
<dbReference type="GeneID" id="25413005"/>
<feature type="compositionally biased region" description="Basic and acidic residues" evidence="1">
    <location>
        <begin position="110"/>
        <end position="125"/>
    </location>
</feature>
<accession>A0A074XQ02</accession>
<keyword evidence="3" id="KW-1185">Reference proteome</keyword>
<proteinExistence type="predicted"/>
<dbReference type="AlphaFoldDB" id="A0A074XQ02"/>
<reference evidence="2 3" key="1">
    <citation type="journal article" date="2014" name="BMC Genomics">
        <title>Genome sequencing of four Aureobasidium pullulans varieties: biotechnological potential, stress tolerance, and description of new species.</title>
        <authorList>
            <person name="Gostin Ar C."/>
            <person name="Ohm R.A."/>
            <person name="Kogej T."/>
            <person name="Sonjak S."/>
            <person name="Turk M."/>
            <person name="Zajc J."/>
            <person name="Zalar P."/>
            <person name="Grube M."/>
            <person name="Sun H."/>
            <person name="Han J."/>
            <person name="Sharma A."/>
            <person name="Chiniquy J."/>
            <person name="Ngan C.Y."/>
            <person name="Lipzen A."/>
            <person name="Barry K."/>
            <person name="Grigoriev I.V."/>
            <person name="Gunde-Cimerman N."/>
        </authorList>
    </citation>
    <scope>NUCLEOTIDE SEQUENCE [LARGE SCALE GENOMIC DNA]</scope>
    <source>
        <strain evidence="2 3">CBS 147.97</strain>
    </source>
</reference>
<protein>
    <submittedName>
        <fullName evidence="2">Uncharacterized protein</fullName>
    </submittedName>
</protein>
<dbReference type="HOGENOM" id="CLU_126887_0_0_1"/>
<feature type="region of interest" description="Disordered" evidence="1">
    <location>
        <begin position="109"/>
        <end position="146"/>
    </location>
</feature>
<dbReference type="OrthoDB" id="3935915at2759"/>
<dbReference type="Proteomes" id="UP000027730">
    <property type="component" value="Unassembled WGS sequence"/>
</dbReference>
<evidence type="ECO:0000313" key="3">
    <source>
        <dbReference type="Proteomes" id="UP000027730"/>
    </source>
</evidence>
<organism evidence="2 3">
    <name type="scientific">Aureobasidium namibiae CBS 147.97</name>
    <dbReference type="NCBI Taxonomy" id="1043004"/>
    <lineage>
        <taxon>Eukaryota</taxon>
        <taxon>Fungi</taxon>
        <taxon>Dikarya</taxon>
        <taxon>Ascomycota</taxon>
        <taxon>Pezizomycotina</taxon>
        <taxon>Dothideomycetes</taxon>
        <taxon>Dothideomycetidae</taxon>
        <taxon>Dothideales</taxon>
        <taxon>Saccotheciaceae</taxon>
        <taxon>Aureobasidium</taxon>
    </lineage>
</organism>
<gene>
    <name evidence="2" type="ORF">M436DRAFT_60479</name>
</gene>
<dbReference type="EMBL" id="KL584703">
    <property type="protein sequence ID" value="KEQ76656.1"/>
    <property type="molecule type" value="Genomic_DNA"/>
</dbReference>